<comment type="pathway">
    <text evidence="2">Protein modification; protein glycosylation.</text>
</comment>
<keyword evidence="10" id="KW-1133">Transmembrane helix</keyword>
<keyword evidence="11" id="KW-0472">Membrane</keyword>
<keyword evidence="7" id="KW-0812">Transmembrane</keyword>
<evidence type="ECO:0000256" key="8">
    <source>
        <dbReference type="ARBA" id="ARBA00022741"/>
    </source>
</evidence>
<dbReference type="Pfam" id="PF02434">
    <property type="entry name" value="Fringe"/>
    <property type="match status" value="1"/>
</dbReference>
<feature type="domain" description="Fringe-like glycosyltransferase" evidence="12">
    <location>
        <begin position="240"/>
        <end position="441"/>
    </location>
</feature>
<dbReference type="InterPro" id="IPR026050">
    <property type="entry name" value="C1GALT1/C1GALT1_chp1"/>
</dbReference>
<reference evidence="13 14" key="1">
    <citation type="submission" date="2021-11" db="EMBL/GenBank/DDBJ databases">
        <authorList>
            <person name="Islam A."/>
            <person name="Islam S."/>
            <person name="Flora M.S."/>
            <person name="Rahman M."/>
            <person name="Ziaur R.M."/>
            <person name="Epstein J.H."/>
            <person name="Hassan M."/>
            <person name="Klassen M."/>
            <person name="Woodard K."/>
            <person name="Webb A."/>
            <person name="Webby R.J."/>
            <person name="El Zowalaty M.E."/>
        </authorList>
    </citation>
    <scope>NUCLEOTIDE SEQUENCE [LARGE SCALE GENOMIC DNA]</scope>
    <source>
        <strain evidence="13">Pf1</strain>
    </source>
</reference>
<dbReference type="EMBL" id="CAKLBC010000086">
    <property type="protein sequence ID" value="CAH0484735.1"/>
    <property type="molecule type" value="Genomic_DNA"/>
</dbReference>
<evidence type="ECO:0000256" key="9">
    <source>
        <dbReference type="ARBA" id="ARBA00022968"/>
    </source>
</evidence>
<comment type="caution">
    <text evidence="13">The sequence shown here is derived from an EMBL/GenBank/DDBJ whole genome shotgun (WGS) entry which is preliminary data.</text>
</comment>
<evidence type="ECO:0000256" key="7">
    <source>
        <dbReference type="ARBA" id="ARBA00022692"/>
    </source>
</evidence>
<keyword evidence="14" id="KW-1185">Reference proteome</keyword>
<comment type="subcellular location">
    <subcellularLocation>
        <location evidence="1">Membrane</location>
        <topology evidence="1">Single-pass type II membrane protein</topology>
    </subcellularLocation>
</comment>
<accession>A0ABN8BSH2</accession>
<evidence type="ECO:0000256" key="6">
    <source>
        <dbReference type="ARBA" id="ARBA00022679"/>
    </source>
</evidence>
<proteinExistence type="inferred from homology"/>
<protein>
    <recommendedName>
        <fullName evidence="4">N-acetylgalactosaminide beta-1,3-galactosyltransferase</fullName>
        <ecNumber evidence="4">2.4.1.122</ecNumber>
    </recommendedName>
</protein>
<dbReference type="Proteomes" id="UP001157938">
    <property type="component" value="Unassembled WGS sequence"/>
</dbReference>
<keyword evidence="6" id="KW-0808">Transferase</keyword>
<evidence type="ECO:0000256" key="5">
    <source>
        <dbReference type="ARBA" id="ARBA00022676"/>
    </source>
</evidence>
<sequence>MCVAICANVQHGQKREAQQSRQHPPGMWKRSRVRARAFQIQMNRIKCTVPHVNMIKMNNVANAHQYGAIPRRDEICAWVTQGQKVTMQQFGTQCLKQPPHKVVSQPPILMSLSPLSCANVPPFEFPVGVTEASTWMTYGWSTSLSVGDGVGDLHGCSPSITFGDGIRDMVLIRKSSKRYLSTLFSLSSASSNVLPSSSPVFALSKADLCALDIDQSRYALDLVQVTPESSPTRNAGAFPKIFCFVNTISVHHKTRARAVAETWGQRCDKLMFFSNTTDRIVVGAGTAKELRYDVIKMDVIADHNHLWQKHKATLRYIHEHFRHEYDWFYKADDDAYIILENLRQYLRRPEIMQTYKQEPMQMGHRFNLTQDLVSYYVVDNSLETIWRSRWDRWVFNSGGPGYIMNRLYLDKIVSTLPEWTCLSDRYSEMLPDDASISFCMMWYDVFPWDTRDLLGRERWHADAPSGVYFVDPNRSDYWYVQYHQHVGGVRQKQESAAPDSVAFHYIRPALMYHLERTLYLCRTGDDVPDIAAFNEKYDLTLGDSVMMYQDVLQ</sequence>
<evidence type="ECO:0000256" key="4">
    <source>
        <dbReference type="ARBA" id="ARBA00012557"/>
    </source>
</evidence>
<dbReference type="InterPro" id="IPR003378">
    <property type="entry name" value="Fringe-like_glycosylTrfase"/>
</dbReference>
<evidence type="ECO:0000259" key="12">
    <source>
        <dbReference type="Pfam" id="PF02434"/>
    </source>
</evidence>
<evidence type="ECO:0000313" key="14">
    <source>
        <dbReference type="Proteomes" id="UP001157938"/>
    </source>
</evidence>
<evidence type="ECO:0000256" key="3">
    <source>
        <dbReference type="ARBA" id="ARBA00006462"/>
    </source>
</evidence>
<evidence type="ECO:0000313" key="13">
    <source>
        <dbReference type="EMBL" id="CAH0484735.1"/>
    </source>
</evidence>
<evidence type="ECO:0000256" key="2">
    <source>
        <dbReference type="ARBA" id="ARBA00004922"/>
    </source>
</evidence>
<keyword evidence="5" id="KW-0328">Glycosyltransferase</keyword>
<evidence type="ECO:0000256" key="10">
    <source>
        <dbReference type="ARBA" id="ARBA00022989"/>
    </source>
</evidence>
<evidence type="ECO:0000256" key="1">
    <source>
        <dbReference type="ARBA" id="ARBA00004606"/>
    </source>
</evidence>
<gene>
    <name evidence="13" type="ORF">PFR001_LOCUS477</name>
</gene>
<keyword evidence="8" id="KW-0547">Nucleotide-binding</keyword>
<dbReference type="EC" id="2.4.1.122" evidence="4"/>
<comment type="similarity">
    <text evidence="3">Belongs to the glycosyltransferase 31 family. Beta3-Gal-T subfamily.</text>
</comment>
<organism evidence="13 14">
    <name type="scientific">Peronospora farinosa</name>
    <dbReference type="NCBI Taxonomy" id="134698"/>
    <lineage>
        <taxon>Eukaryota</taxon>
        <taxon>Sar</taxon>
        <taxon>Stramenopiles</taxon>
        <taxon>Oomycota</taxon>
        <taxon>Peronosporomycetes</taxon>
        <taxon>Peronosporales</taxon>
        <taxon>Peronosporaceae</taxon>
        <taxon>Peronospora</taxon>
    </lineage>
</organism>
<dbReference type="PANTHER" id="PTHR23033">
    <property type="entry name" value="BETA1,3-GALACTOSYLTRANSFERASE"/>
    <property type="match status" value="1"/>
</dbReference>
<dbReference type="PANTHER" id="PTHR23033:SF14">
    <property type="entry name" value="GLYCOPROTEIN-N-ACETYLGALACTOSAMINE 3-BETA-GALACTOSYLTRANSFERASE 1-RELATED"/>
    <property type="match status" value="1"/>
</dbReference>
<name>A0ABN8BSH2_9STRA</name>
<keyword evidence="9" id="KW-0735">Signal-anchor</keyword>
<dbReference type="Gene3D" id="3.90.550.50">
    <property type="match status" value="1"/>
</dbReference>
<evidence type="ECO:0000256" key="11">
    <source>
        <dbReference type="ARBA" id="ARBA00023136"/>
    </source>
</evidence>